<organism evidence="5 6">
    <name type="scientific">Artemisia annua</name>
    <name type="common">Sweet wormwood</name>
    <dbReference type="NCBI Taxonomy" id="35608"/>
    <lineage>
        <taxon>Eukaryota</taxon>
        <taxon>Viridiplantae</taxon>
        <taxon>Streptophyta</taxon>
        <taxon>Embryophyta</taxon>
        <taxon>Tracheophyta</taxon>
        <taxon>Spermatophyta</taxon>
        <taxon>Magnoliopsida</taxon>
        <taxon>eudicotyledons</taxon>
        <taxon>Gunneridae</taxon>
        <taxon>Pentapetalae</taxon>
        <taxon>asterids</taxon>
        <taxon>campanulids</taxon>
        <taxon>Asterales</taxon>
        <taxon>Asteraceae</taxon>
        <taxon>Asteroideae</taxon>
        <taxon>Anthemideae</taxon>
        <taxon>Artemisiinae</taxon>
        <taxon>Artemisia</taxon>
    </lineage>
</organism>
<dbReference type="AlphaFoldDB" id="A0A2U1KTG9"/>
<dbReference type="EMBL" id="PKPP01014106">
    <property type="protein sequence ID" value="PWA40055.1"/>
    <property type="molecule type" value="Genomic_DNA"/>
</dbReference>
<dbReference type="InterPro" id="IPR046349">
    <property type="entry name" value="C1-like_sf"/>
</dbReference>
<evidence type="ECO:0000259" key="4">
    <source>
        <dbReference type="PROSITE" id="PS50081"/>
    </source>
</evidence>
<dbReference type="Proteomes" id="UP000245207">
    <property type="component" value="Unassembled WGS sequence"/>
</dbReference>
<evidence type="ECO:0000256" key="1">
    <source>
        <dbReference type="ARBA" id="ARBA00022723"/>
    </source>
</evidence>
<proteinExistence type="predicted"/>
<evidence type="ECO:0000256" key="2">
    <source>
        <dbReference type="ARBA" id="ARBA00022737"/>
    </source>
</evidence>
<keyword evidence="6" id="KW-1185">Reference proteome</keyword>
<dbReference type="Pfam" id="PF03107">
    <property type="entry name" value="C1_2"/>
    <property type="match status" value="2"/>
</dbReference>
<keyword evidence="3" id="KW-0862">Zinc</keyword>
<dbReference type="PANTHER" id="PTHR47841:SF15">
    <property type="entry name" value="CHROMATIN REGULATOR PHD FAMILY"/>
    <property type="match status" value="1"/>
</dbReference>
<dbReference type="STRING" id="35608.A0A2U1KTG9"/>
<keyword evidence="1" id="KW-0479">Metal-binding</keyword>
<dbReference type="OrthoDB" id="1744808at2759"/>
<sequence length="194" mass="20871">MEAKSLAHFLHPPHKLTEIKANTPYKCDGCKIAGTGTRFTCTICKFNLHDYCAKCPTNWIISTTCHPHRLSLFVNRPKPNQTQPCQICHNPVEGLAYHCKGCNFMVHPLCVSSSSSSDSKLPDPEDVVELGATLVNATVAEASSGFSFDTSNSSTDYDVHSSNSSGSNTSGNDDGGIFEAIIRGIGHMFEASSA</sequence>
<dbReference type="PANTHER" id="PTHR47841">
    <property type="entry name" value="DIACYLGLYCEROL KINASE THETA-LIKE-RELATED"/>
    <property type="match status" value="1"/>
</dbReference>
<keyword evidence="2" id="KW-0677">Repeat</keyword>
<evidence type="ECO:0000313" key="5">
    <source>
        <dbReference type="EMBL" id="PWA40055.1"/>
    </source>
</evidence>
<feature type="domain" description="Phorbol-ester/DAG-type" evidence="4">
    <location>
        <begin position="13"/>
        <end position="65"/>
    </location>
</feature>
<reference evidence="5 6" key="1">
    <citation type="journal article" date="2018" name="Mol. Plant">
        <title>The genome of Artemisia annua provides insight into the evolution of Asteraceae family and artemisinin biosynthesis.</title>
        <authorList>
            <person name="Shen Q."/>
            <person name="Zhang L."/>
            <person name="Liao Z."/>
            <person name="Wang S."/>
            <person name="Yan T."/>
            <person name="Shi P."/>
            <person name="Liu M."/>
            <person name="Fu X."/>
            <person name="Pan Q."/>
            <person name="Wang Y."/>
            <person name="Lv Z."/>
            <person name="Lu X."/>
            <person name="Zhang F."/>
            <person name="Jiang W."/>
            <person name="Ma Y."/>
            <person name="Chen M."/>
            <person name="Hao X."/>
            <person name="Li L."/>
            <person name="Tang Y."/>
            <person name="Lv G."/>
            <person name="Zhou Y."/>
            <person name="Sun X."/>
            <person name="Brodelius P.E."/>
            <person name="Rose J.K.C."/>
            <person name="Tang K."/>
        </authorList>
    </citation>
    <scope>NUCLEOTIDE SEQUENCE [LARGE SCALE GENOMIC DNA]</scope>
    <source>
        <strain evidence="6">cv. Huhao1</strain>
        <tissue evidence="5">Leaf</tissue>
    </source>
</reference>
<protein>
    <submittedName>
        <fullName evidence="5">Zinc finger, PHD-type, conserved site</fullName>
    </submittedName>
</protein>
<dbReference type="InterPro" id="IPR002219">
    <property type="entry name" value="PKC_DAG/PE"/>
</dbReference>
<dbReference type="InterPro" id="IPR004146">
    <property type="entry name" value="DC1"/>
</dbReference>
<dbReference type="GO" id="GO:0046872">
    <property type="term" value="F:metal ion binding"/>
    <property type="evidence" value="ECO:0007669"/>
    <property type="project" value="UniProtKB-KW"/>
</dbReference>
<dbReference type="PROSITE" id="PS50081">
    <property type="entry name" value="ZF_DAG_PE_2"/>
    <property type="match status" value="1"/>
</dbReference>
<comment type="caution">
    <text evidence="5">The sequence shown here is derived from an EMBL/GenBank/DDBJ whole genome shotgun (WGS) entry which is preliminary data.</text>
</comment>
<evidence type="ECO:0000313" key="6">
    <source>
        <dbReference type="Proteomes" id="UP000245207"/>
    </source>
</evidence>
<name>A0A2U1KTG9_ARTAN</name>
<evidence type="ECO:0000256" key="3">
    <source>
        <dbReference type="ARBA" id="ARBA00022833"/>
    </source>
</evidence>
<accession>A0A2U1KTG9</accession>
<gene>
    <name evidence="5" type="ORF">CTI12_AA564290</name>
</gene>
<dbReference type="SUPFAM" id="SSF57889">
    <property type="entry name" value="Cysteine-rich domain"/>
    <property type="match status" value="1"/>
</dbReference>